<dbReference type="Proteomes" id="UP000562929">
    <property type="component" value="Unassembled WGS sequence"/>
</dbReference>
<reference evidence="3 4" key="1">
    <citation type="journal article" date="2020" name="G3 (Bethesda)">
        <title>Genetic Underpinnings of Host Manipulation by Ophiocordyceps as Revealed by Comparative Transcriptomics.</title>
        <authorList>
            <person name="Will I."/>
            <person name="Das B."/>
            <person name="Trinh T."/>
            <person name="Brachmann A."/>
            <person name="Ohm R.A."/>
            <person name="de Bekker C."/>
        </authorList>
    </citation>
    <scope>NUCLEOTIDE SEQUENCE [LARGE SCALE GENOMIC DNA]</scope>
    <source>
        <strain evidence="3 4">EC05</strain>
    </source>
</reference>
<evidence type="ECO:0000313" key="4">
    <source>
        <dbReference type="Proteomes" id="UP000562929"/>
    </source>
</evidence>
<dbReference type="InterPro" id="IPR052988">
    <property type="entry name" value="Oryzine_lactonohydrolase"/>
</dbReference>
<dbReference type="EMBL" id="JAACLJ010000001">
    <property type="protein sequence ID" value="KAF4595020.1"/>
    <property type="molecule type" value="Genomic_DNA"/>
</dbReference>
<accession>A0A8H4VGM4</accession>
<dbReference type="Pfam" id="PF08450">
    <property type="entry name" value="SGL"/>
    <property type="match status" value="1"/>
</dbReference>
<dbReference type="InterPro" id="IPR011042">
    <property type="entry name" value="6-blade_b-propeller_TolB-like"/>
</dbReference>
<keyword evidence="4" id="KW-1185">Reference proteome</keyword>
<evidence type="ECO:0000259" key="2">
    <source>
        <dbReference type="Pfam" id="PF08450"/>
    </source>
</evidence>
<name>A0A8H4VGM4_9HYPO</name>
<organism evidence="3 4">
    <name type="scientific">Ophiocordyceps camponoti-floridani</name>
    <dbReference type="NCBI Taxonomy" id="2030778"/>
    <lineage>
        <taxon>Eukaryota</taxon>
        <taxon>Fungi</taxon>
        <taxon>Dikarya</taxon>
        <taxon>Ascomycota</taxon>
        <taxon>Pezizomycotina</taxon>
        <taxon>Sordariomycetes</taxon>
        <taxon>Hypocreomycetidae</taxon>
        <taxon>Hypocreales</taxon>
        <taxon>Ophiocordycipitaceae</taxon>
        <taxon>Ophiocordyceps</taxon>
    </lineage>
</organism>
<feature type="compositionally biased region" description="Low complexity" evidence="1">
    <location>
        <begin position="20"/>
        <end position="46"/>
    </location>
</feature>
<evidence type="ECO:0000256" key="1">
    <source>
        <dbReference type="SAM" id="MobiDB-lite"/>
    </source>
</evidence>
<dbReference type="AlphaFoldDB" id="A0A8H4VGM4"/>
<comment type="caution">
    <text evidence="3">The sequence shown here is derived from an EMBL/GenBank/DDBJ whole genome shotgun (WGS) entry which is preliminary data.</text>
</comment>
<dbReference type="SUPFAM" id="SSF63829">
    <property type="entry name" value="Calcium-dependent phosphotriesterase"/>
    <property type="match status" value="1"/>
</dbReference>
<dbReference type="InterPro" id="IPR013658">
    <property type="entry name" value="SGL"/>
</dbReference>
<dbReference type="Gene3D" id="2.120.10.30">
    <property type="entry name" value="TolB, C-terminal domain"/>
    <property type="match status" value="1"/>
</dbReference>
<feature type="region of interest" description="Disordered" evidence="1">
    <location>
        <begin position="1"/>
        <end position="50"/>
    </location>
</feature>
<dbReference type="PANTHER" id="PTHR47064">
    <property type="entry name" value="PUTATIVE (AFU_ORTHOLOGUE AFUA_1G08990)-RELATED"/>
    <property type="match status" value="1"/>
</dbReference>
<dbReference type="OrthoDB" id="423498at2759"/>
<sequence length="480" mass="51284">MTSVISIPAARPTAFPESPKPAGGSSASSYSSSSSPSSPPSTAGAAKTVHTRRPRLLSSAISKQQCTVINIGDPDGPPRLISYLSSSQGFAWNPEIFLPNHVDCDYEPLENHGVQLVPAAFIQGPSLLAETSRLPFDLITHSAAVAMAPNSTAEFQFIGPSARDILGDTPELKLLAEENEPLFHEAGVWFPHDRTLFVTSNLLPGPDGKTVQISRVSLADRAAKVEPVVTNITLANGGVNYEKGIVFCAQGDKKQPGGLALMDVIDVKPVDGQYPSRILLDRFQSRSFNSPNDVVASTDGALWFTDPPYGSEQGIRPAPELPPQVWRFNPATGSVRAMADGFGRPNGLAFSPDQKTLFVTDTDRVHGDGEDPRRASHIYSFKVDSFNGEPSLSDRRLFAMCDKGIPDGIKTDTAGNVYSGCGDGINIWSPGGELVGKVLVEGGAANFCFGDDGYMFILNEKRLWMAKLAPGTKGALLNPQ</sequence>
<feature type="domain" description="SMP-30/Gluconolactonase/LRE-like region" evidence="2">
    <location>
        <begin position="276"/>
        <end position="452"/>
    </location>
</feature>
<evidence type="ECO:0000313" key="3">
    <source>
        <dbReference type="EMBL" id="KAF4595020.1"/>
    </source>
</evidence>
<gene>
    <name evidence="3" type="ORF">GQ602_000633</name>
</gene>
<proteinExistence type="predicted"/>
<dbReference type="PANTHER" id="PTHR47064:SF2">
    <property type="entry name" value="SMP-30_GLUCONOLACTONASE_LRE-LIKE REGION DOMAIN-CONTAINING PROTEIN-RELATED"/>
    <property type="match status" value="1"/>
</dbReference>
<protein>
    <submittedName>
        <fullName evidence="3">SMP-30/Gluconolaconase/LRE-like region</fullName>
    </submittedName>
</protein>